<organism evidence="1 2">
    <name type="scientific">Vararia minispora EC-137</name>
    <dbReference type="NCBI Taxonomy" id="1314806"/>
    <lineage>
        <taxon>Eukaryota</taxon>
        <taxon>Fungi</taxon>
        <taxon>Dikarya</taxon>
        <taxon>Basidiomycota</taxon>
        <taxon>Agaricomycotina</taxon>
        <taxon>Agaricomycetes</taxon>
        <taxon>Russulales</taxon>
        <taxon>Lachnocladiaceae</taxon>
        <taxon>Vararia</taxon>
    </lineage>
</organism>
<proteinExistence type="predicted"/>
<protein>
    <submittedName>
        <fullName evidence="1">Uncharacterized protein</fullName>
    </submittedName>
</protein>
<keyword evidence="2" id="KW-1185">Reference proteome</keyword>
<sequence length="914" mass="99384">MAFPVPEHLPRAAPQDTSTHILTKVASATNKGLTAELASSWISELDEALLRTKTRIHERIHSDLPAFEARLRTSYSIQERLRALATNVNILSESVSHSEGALKHLVKYRQQFETLEALADSGKLSEAAEAARWIEAEFEQAPQALAQSDALSLLKSQFRALKDRVEEQLSDAYLEAVSIAPNRIVIRPIVGVRQSSASITLPAIFASFTPDSLTNHLNSLRRDILTHYIEQVLTSPTSVVQSIANDEKEKLESSLTVCAAPCGGGDPGTGLDNLADILEFLNAYLLPALPLSHAATFKRSLCKPITDNLLNKLLIPQIPSSFVYLPAYLGVTRRAVQLEERYIIGVLGQDARDRSVRSWAERVSAHYERKRSANLLDLARKIVLREDDGGRIPVDVDVETPNSSPEMAEVDQVPPSPASVLVPATATTSADPEEDNWGLDDGADDSNGWGLDEDEPIELAPKPTSPKLSPLSPPNSTGMNGSRDGVEVDPGDAWGWNDDEEDPSTDVCSLRTSGSAPTPDDSSSTWDDYSWGDAGTSVDPGPPPKPSPPPRAPRPATRLEKLANKGKTKHTSRLSTDSVVTRPPPPTPASPFVQHSMSARKVTVPIKTAKPIPSSPALPSPTPPRAKETYTITSRARELAVLAESALCEGTDFARATLFDDDGERGRMIVLAAVGILDLFRALYPVAFEDALVKSPERPMLFANDCRHLCKWTKNQQVTGPAEGLEESGAAMEALGETWFDLALETQERAIVGILSEVNGFNETYDQDCFDECEAAVTRDVLTKSKYFTAVGGLVDAALSRVLEDILALSDITEVESHRLSELCRIFNALEGLFLDDPKLPSLVVAHVPSWLKFSYLSELLEASLADTTYLFGEGALVDFEVDELIKLVKALFAETPQRASLIQKLAAGHPEVA</sequence>
<dbReference type="Proteomes" id="UP000814128">
    <property type="component" value="Unassembled WGS sequence"/>
</dbReference>
<evidence type="ECO:0000313" key="2">
    <source>
        <dbReference type="Proteomes" id="UP000814128"/>
    </source>
</evidence>
<reference evidence="1" key="1">
    <citation type="submission" date="2021-02" db="EMBL/GenBank/DDBJ databases">
        <authorList>
            <consortium name="DOE Joint Genome Institute"/>
            <person name="Ahrendt S."/>
            <person name="Looney B.P."/>
            <person name="Miyauchi S."/>
            <person name="Morin E."/>
            <person name="Drula E."/>
            <person name="Courty P.E."/>
            <person name="Chicoki N."/>
            <person name="Fauchery L."/>
            <person name="Kohler A."/>
            <person name="Kuo A."/>
            <person name="Labutti K."/>
            <person name="Pangilinan J."/>
            <person name="Lipzen A."/>
            <person name="Riley R."/>
            <person name="Andreopoulos W."/>
            <person name="He G."/>
            <person name="Johnson J."/>
            <person name="Barry K.W."/>
            <person name="Grigoriev I.V."/>
            <person name="Nagy L."/>
            <person name="Hibbett D."/>
            <person name="Henrissat B."/>
            <person name="Matheny P.B."/>
            <person name="Labbe J."/>
            <person name="Martin F."/>
        </authorList>
    </citation>
    <scope>NUCLEOTIDE SEQUENCE</scope>
    <source>
        <strain evidence="1">EC-137</strain>
    </source>
</reference>
<accession>A0ACB8QQ98</accession>
<comment type="caution">
    <text evidence="1">The sequence shown here is derived from an EMBL/GenBank/DDBJ whole genome shotgun (WGS) entry which is preliminary data.</text>
</comment>
<dbReference type="EMBL" id="MU273509">
    <property type="protein sequence ID" value="KAI0033922.1"/>
    <property type="molecule type" value="Genomic_DNA"/>
</dbReference>
<gene>
    <name evidence="1" type="ORF">K488DRAFT_69507</name>
</gene>
<evidence type="ECO:0000313" key="1">
    <source>
        <dbReference type="EMBL" id="KAI0033922.1"/>
    </source>
</evidence>
<reference evidence="1" key="2">
    <citation type="journal article" date="2022" name="New Phytol.">
        <title>Evolutionary transition to the ectomycorrhizal habit in the genomes of a hyperdiverse lineage of mushroom-forming fungi.</title>
        <authorList>
            <person name="Looney B."/>
            <person name="Miyauchi S."/>
            <person name="Morin E."/>
            <person name="Drula E."/>
            <person name="Courty P.E."/>
            <person name="Kohler A."/>
            <person name="Kuo A."/>
            <person name="LaButti K."/>
            <person name="Pangilinan J."/>
            <person name="Lipzen A."/>
            <person name="Riley R."/>
            <person name="Andreopoulos W."/>
            <person name="He G."/>
            <person name="Johnson J."/>
            <person name="Nolan M."/>
            <person name="Tritt A."/>
            <person name="Barry K.W."/>
            <person name="Grigoriev I.V."/>
            <person name="Nagy L.G."/>
            <person name="Hibbett D."/>
            <person name="Henrissat B."/>
            <person name="Matheny P.B."/>
            <person name="Labbe J."/>
            <person name="Martin F.M."/>
        </authorList>
    </citation>
    <scope>NUCLEOTIDE SEQUENCE</scope>
    <source>
        <strain evidence="1">EC-137</strain>
    </source>
</reference>
<name>A0ACB8QQ98_9AGAM</name>